<proteinExistence type="predicted"/>
<dbReference type="KEGG" id="led:BBK82_01240"/>
<evidence type="ECO:0000313" key="2">
    <source>
        <dbReference type="Proteomes" id="UP000093053"/>
    </source>
</evidence>
<accession>A0A1B2HB13</accession>
<dbReference type="AlphaFoldDB" id="A0A1B2HB13"/>
<gene>
    <name evidence="1" type="ORF">BBK82_01240</name>
</gene>
<name>A0A1B2HB13_9PSEU</name>
<protein>
    <submittedName>
        <fullName evidence="1">Uncharacterized protein</fullName>
    </submittedName>
</protein>
<reference evidence="1 2" key="1">
    <citation type="submission" date="2016-07" db="EMBL/GenBank/DDBJ databases">
        <title>Complete genome sequence of the Lentzea guizhouensis DHS C013.</title>
        <authorList>
            <person name="Cao C."/>
        </authorList>
    </citation>
    <scope>NUCLEOTIDE SEQUENCE [LARGE SCALE GENOMIC DNA]</scope>
    <source>
        <strain evidence="1 2">DHS C013</strain>
    </source>
</reference>
<evidence type="ECO:0000313" key="1">
    <source>
        <dbReference type="EMBL" id="ANZ34907.1"/>
    </source>
</evidence>
<dbReference type="STRING" id="1586287.BBK82_01240"/>
<dbReference type="Proteomes" id="UP000093053">
    <property type="component" value="Chromosome"/>
</dbReference>
<keyword evidence="2" id="KW-1185">Reference proteome</keyword>
<sequence length="66" mass="6839">MVPSSAGSQVSGADQSNFVADDLDAGFAAVPSSWVTRRPVLPVAPSTRTVDGVVALNIDMTRANQH</sequence>
<organism evidence="1 2">
    <name type="scientific">Lentzea guizhouensis</name>
    <dbReference type="NCBI Taxonomy" id="1586287"/>
    <lineage>
        <taxon>Bacteria</taxon>
        <taxon>Bacillati</taxon>
        <taxon>Actinomycetota</taxon>
        <taxon>Actinomycetes</taxon>
        <taxon>Pseudonocardiales</taxon>
        <taxon>Pseudonocardiaceae</taxon>
        <taxon>Lentzea</taxon>
    </lineage>
</organism>
<dbReference type="EMBL" id="CP016793">
    <property type="protein sequence ID" value="ANZ34907.1"/>
    <property type="molecule type" value="Genomic_DNA"/>
</dbReference>